<dbReference type="InterPro" id="IPR005093">
    <property type="entry name" value="RNArep_beta"/>
</dbReference>
<proteinExistence type="predicted"/>
<evidence type="ECO:0000256" key="2">
    <source>
        <dbReference type="ARBA" id="ARBA00022484"/>
    </source>
</evidence>
<dbReference type="GO" id="GO:0000166">
    <property type="term" value="F:nucleotide binding"/>
    <property type="evidence" value="ECO:0007669"/>
    <property type="project" value="UniProtKB-KW"/>
</dbReference>
<feature type="binding site" evidence="9">
    <location>
        <position position="306"/>
    </location>
    <ligand>
        <name>Mg(2+)</name>
        <dbReference type="ChEBI" id="CHEBI:18420"/>
        <label>2</label>
    </ligand>
</feature>
<dbReference type="Proteomes" id="UP000681128">
    <property type="component" value="Segment"/>
</dbReference>
<protein>
    <recommendedName>
        <fullName evidence="1">RNA-directed RNA polymerase</fullName>
        <ecNumber evidence="1">2.7.7.48</ecNumber>
    </recommendedName>
    <alternativeName>
        <fullName evidence="7">RNA replicase beta chain</fullName>
    </alternativeName>
</protein>
<keyword evidence="5" id="KW-0547">Nucleotide-binding</keyword>
<keyword evidence="4" id="KW-0548">Nucleotidyltransferase</keyword>
<evidence type="ECO:0000256" key="1">
    <source>
        <dbReference type="ARBA" id="ARBA00012494"/>
    </source>
</evidence>
<dbReference type="InterPro" id="IPR007096">
    <property type="entry name" value="RNA-dir_Rpol_cat_phage"/>
</dbReference>
<evidence type="ECO:0000313" key="12">
    <source>
        <dbReference type="Proteomes" id="UP000681128"/>
    </source>
</evidence>
<dbReference type="RefSeq" id="YP_010770075.1">
    <property type="nucleotide sequence ID" value="NC_074155.1"/>
</dbReference>
<organism evidence="11 12">
    <name type="scientific">ssRNA phage SRR7976299_16</name>
    <dbReference type="NCBI Taxonomy" id="2786638"/>
    <lineage>
        <taxon>Viruses</taxon>
        <taxon>Riboviria</taxon>
        <taxon>Orthornavirae</taxon>
        <taxon>Lenarviricota</taxon>
        <taxon>Leviviricetes</taxon>
        <taxon>Norzivirales</taxon>
        <taxon>Solspiviridae</taxon>
        <taxon>Whahdcavirus</taxon>
        <taxon>Whahdcavirus peladaptatum</taxon>
        <taxon>Intasivirus peladaptatum</taxon>
    </lineage>
</organism>
<dbReference type="Pfam" id="PF03431">
    <property type="entry name" value="RNA_replicase_B"/>
    <property type="match status" value="1"/>
</dbReference>
<comment type="catalytic activity">
    <reaction evidence="8">
        <text>RNA(n) + a ribonucleoside 5'-triphosphate = RNA(n+1) + diphosphate</text>
        <dbReference type="Rhea" id="RHEA:21248"/>
        <dbReference type="Rhea" id="RHEA-COMP:14527"/>
        <dbReference type="Rhea" id="RHEA-COMP:17342"/>
        <dbReference type="ChEBI" id="CHEBI:33019"/>
        <dbReference type="ChEBI" id="CHEBI:61557"/>
        <dbReference type="ChEBI" id="CHEBI:140395"/>
        <dbReference type="EC" id="2.7.7.48"/>
    </reaction>
</comment>
<keyword evidence="2 11" id="KW-0696">RNA-directed RNA polymerase</keyword>
<name>A0A8S5L5C1_9VIRU</name>
<evidence type="ECO:0000313" key="11">
    <source>
        <dbReference type="EMBL" id="DAD52660.1"/>
    </source>
</evidence>
<evidence type="ECO:0000256" key="4">
    <source>
        <dbReference type="ARBA" id="ARBA00022695"/>
    </source>
</evidence>
<evidence type="ECO:0000256" key="3">
    <source>
        <dbReference type="ARBA" id="ARBA00022679"/>
    </source>
</evidence>
<keyword evidence="12" id="KW-1185">Reference proteome</keyword>
<comment type="cofactor">
    <cofactor evidence="9">
        <name>Mg(2+)</name>
        <dbReference type="ChEBI" id="CHEBI:18420"/>
    </cofactor>
    <text evidence="9">Binds 2 Mg(2+) per subunit.</text>
</comment>
<reference evidence="11" key="1">
    <citation type="submission" date="2020-09" db="EMBL/GenBank/DDBJ databases">
        <title>Leviviricetes taxonomy.</title>
        <authorList>
            <person name="Stockdale S.R."/>
            <person name="Callanan J."/>
            <person name="Adriaenssens E.M."/>
            <person name="Kuhn J.H."/>
            <person name="Rumnieks J."/>
            <person name="Shkoporov A."/>
            <person name="Draper L.A."/>
            <person name="Ross P."/>
            <person name="Hill C."/>
        </authorList>
    </citation>
    <scope>NUCLEOTIDE SEQUENCE</scope>
</reference>
<dbReference type="GO" id="GO:0039694">
    <property type="term" value="P:viral RNA genome replication"/>
    <property type="evidence" value="ECO:0007669"/>
    <property type="project" value="InterPro"/>
</dbReference>
<feature type="domain" description="RdRp catalytic" evidence="10">
    <location>
        <begin position="291"/>
        <end position="421"/>
    </location>
</feature>
<evidence type="ECO:0000259" key="10">
    <source>
        <dbReference type="PROSITE" id="PS50522"/>
    </source>
</evidence>
<sequence length="588" mass="66218">MSTRALFRIRKFDSVSRVQSSKKYWTILRQLCLAHSKYEFTHDILRLIRSKDVKGLITYADSLSEQLYSEATRHFVANQFSLLIKKYPHRDSGFDPEAKAVEKFLKAERKCQLMNRKFGLLDTLRSPNEDSFARMRNFVRYVLSDTPDFASVLRETGFGPGASLGVHGNATNLGRKFLSKVWTMTPGAATLGATSFVNNPHILELLSEKRGSLGIFCFDQEAAEREFYKKAQLVTHNKIVFVPKTAKVHRTIAVEPLINGFLQKGVDIVLRRKLKRIGINLSDQSLNQELAYRGSVEAGDPFVTIDLSSASDSISIGLVKNLLPPDWFELLNSLRSANFTMDGKTFSRYHKFCSMGNGFCFPLETLLFVAACNAAECGVPGVDFSVYGDDIIVRQSKSAKVLSILKDMGFSVNTEKTFLQGPFRESCGADWFGGEDVRPFTLDFELDSLTSMFKFLNLTSGKERLATFFEPVRDIVMSWIPRELQFMRPFPGNADSAITVVLDQFLSCDHARWNKTLRAWSWKEMQTQAIRDVKLVGAGGYPTVLVIGALTGSSSHMPFALRRKTRAKVRRVSHSGATSQWLPALQHR</sequence>
<keyword evidence="9" id="KW-0479">Metal-binding</keyword>
<dbReference type="EMBL" id="BK014169">
    <property type="protein sequence ID" value="DAD52660.1"/>
    <property type="molecule type" value="Genomic_RNA"/>
</dbReference>
<dbReference type="GeneID" id="80399276"/>
<feature type="binding site" evidence="9">
    <location>
        <position position="390"/>
    </location>
    <ligand>
        <name>Mg(2+)</name>
        <dbReference type="ChEBI" id="CHEBI:18420"/>
        <label>2</label>
    </ligand>
</feature>
<evidence type="ECO:0000256" key="8">
    <source>
        <dbReference type="ARBA" id="ARBA00048744"/>
    </source>
</evidence>
<dbReference type="PROSITE" id="PS50522">
    <property type="entry name" value="RDRP_PHAGE"/>
    <property type="match status" value="1"/>
</dbReference>
<accession>A0A8S5L5C1</accession>
<dbReference type="GO" id="GO:0003968">
    <property type="term" value="F:RNA-directed RNA polymerase activity"/>
    <property type="evidence" value="ECO:0007669"/>
    <property type="project" value="UniProtKB-KW"/>
</dbReference>
<keyword evidence="6" id="KW-0693">Viral RNA replication</keyword>
<dbReference type="KEGG" id="vg:80399276"/>
<feature type="binding site" evidence="9">
    <location>
        <position position="389"/>
    </location>
    <ligand>
        <name>Mg(2+)</name>
        <dbReference type="ChEBI" id="CHEBI:18420"/>
        <label>2</label>
    </ligand>
</feature>
<evidence type="ECO:0000256" key="9">
    <source>
        <dbReference type="PIRSR" id="PIRSR605093-1"/>
    </source>
</evidence>
<dbReference type="SUPFAM" id="SSF56672">
    <property type="entry name" value="DNA/RNA polymerases"/>
    <property type="match status" value="1"/>
</dbReference>
<dbReference type="GO" id="GO:0046872">
    <property type="term" value="F:metal ion binding"/>
    <property type="evidence" value="ECO:0007669"/>
    <property type="project" value="UniProtKB-KW"/>
</dbReference>
<keyword evidence="9" id="KW-0460">Magnesium</keyword>
<evidence type="ECO:0000256" key="5">
    <source>
        <dbReference type="ARBA" id="ARBA00022741"/>
    </source>
</evidence>
<dbReference type="InterPro" id="IPR043502">
    <property type="entry name" value="DNA/RNA_pol_sf"/>
</dbReference>
<evidence type="ECO:0000256" key="7">
    <source>
        <dbReference type="ARBA" id="ARBA00030248"/>
    </source>
</evidence>
<evidence type="ECO:0000256" key="6">
    <source>
        <dbReference type="ARBA" id="ARBA00022953"/>
    </source>
</evidence>
<keyword evidence="3" id="KW-0808">Transferase</keyword>
<dbReference type="EC" id="2.7.7.48" evidence="1"/>
<gene>
    <name evidence="11" type="primary">SRR7976299_16_3</name>
</gene>